<feature type="compositionally biased region" description="Polar residues" evidence="1">
    <location>
        <begin position="526"/>
        <end position="538"/>
    </location>
</feature>
<evidence type="ECO:0000313" key="3">
    <source>
        <dbReference type="Proteomes" id="UP001152300"/>
    </source>
</evidence>
<proteinExistence type="predicted"/>
<keyword evidence="3" id="KW-1185">Reference proteome</keyword>
<feature type="compositionally biased region" description="Polar residues" evidence="1">
    <location>
        <begin position="45"/>
        <end position="59"/>
    </location>
</feature>
<organism evidence="2 3">
    <name type="scientific">Sclerotinia nivalis</name>
    <dbReference type="NCBI Taxonomy" id="352851"/>
    <lineage>
        <taxon>Eukaryota</taxon>
        <taxon>Fungi</taxon>
        <taxon>Dikarya</taxon>
        <taxon>Ascomycota</taxon>
        <taxon>Pezizomycotina</taxon>
        <taxon>Leotiomycetes</taxon>
        <taxon>Helotiales</taxon>
        <taxon>Sclerotiniaceae</taxon>
        <taxon>Sclerotinia</taxon>
    </lineage>
</organism>
<feature type="region of interest" description="Disordered" evidence="1">
    <location>
        <begin position="365"/>
        <end position="393"/>
    </location>
</feature>
<feature type="compositionally biased region" description="Low complexity" evidence="1">
    <location>
        <begin position="321"/>
        <end position="332"/>
    </location>
</feature>
<feature type="compositionally biased region" description="Polar residues" evidence="1">
    <location>
        <begin position="333"/>
        <end position="351"/>
    </location>
</feature>
<evidence type="ECO:0000256" key="1">
    <source>
        <dbReference type="SAM" id="MobiDB-lite"/>
    </source>
</evidence>
<feature type="compositionally biased region" description="Low complexity" evidence="1">
    <location>
        <begin position="539"/>
        <end position="553"/>
    </location>
</feature>
<dbReference type="Proteomes" id="UP001152300">
    <property type="component" value="Unassembled WGS sequence"/>
</dbReference>
<protein>
    <submittedName>
        <fullName evidence="2">Uncharacterized protein</fullName>
    </submittedName>
</protein>
<evidence type="ECO:0000313" key="2">
    <source>
        <dbReference type="EMBL" id="KAJ8070881.1"/>
    </source>
</evidence>
<feature type="region of interest" description="Disordered" evidence="1">
    <location>
        <begin position="258"/>
        <end position="299"/>
    </location>
</feature>
<feature type="region of interest" description="Disordered" evidence="1">
    <location>
        <begin position="315"/>
        <end position="351"/>
    </location>
</feature>
<sequence length="585" mass="66757">MSFFGGNWEEEESFDLSEHDEFLNLPEGAFFNLLEDSKDKGDELSITNSADKSPSNKYSPNEEDMNRMILQETVDEFEVNSLRSEKTCTEEAETLETEVGNDLFMLVDTPPEEEMKDDQYFMVILLFFEMNLQCIDDPKQVPNSSVQCPTTMSPVISPSEIKQHPSSATKASSFSGISNTMGPLFEPASSSPAPFLSAEDHRYNQDDREISPLTPTPSIRQREKNSIDIIIEEHNKRMAEKAVTRKANSTLLGYNSIQKKTPVKKGHRYSGSLDESVGKFQTRPSYNHHGVPGSLNPRQECQVNFDDQFQTQGFQEKGPSQQMGQIQQMQQGPSNLNSFQQMGQSQTIPPNLDYFQQVSHGKMYSYPQKHTSSNTEQQAQFQPPALTQSQASPYSRFEHQNTPMSTQSFQQLGQQMMNPSIKRFYNRTVKREGETSMQPKKWPVSHNQPLQLPRFMNPQEQYYSFQQMGHTQNNSGFSHINYRSILDEPHSPLFPERNSWTPRTNTNLHVQAHVQQQTPTVQEPQFGTQQHTNMSNGRSTTPFSSFPPSSFTSERNSDQPLESLLDPHFPHSSQEQGDLSYRPKK</sequence>
<gene>
    <name evidence="2" type="ORF">OCU04_001240</name>
</gene>
<feature type="region of interest" description="Disordered" evidence="1">
    <location>
        <begin position="42"/>
        <end position="63"/>
    </location>
</feature>
<feature type="compositionally biased region" description="Low complexity" evidence="1">
    <location>
        <begin position="516"/>
        <end position="525"/>
    </location>
</feature>
<comment type="caution">
    <text evidence="2">The sequence shown here is derived from an EMBL/GenBank/DDBJ whole genome shotgun (WGS) entry which is preliminary data.</text>
</comment>
<dbReference type="OrthoDB" id="3548170at2759"/>
<name>A0A9X0AXQ1_9HELO</name>
<feature type="compositionally biased region" description="Polar residues" evidence="1">
    <location>
        <begin position="368"/>
        <end position="393"/>
    </location>
</feature>
<dbReference type="AlphaFoldDB" id="A0A9X0AXQ1"/>
<reference evidence="2" key="1">
    <citation type="submission" date="2022-11" db="EMBL/GenBank/DDBJ databases">
        <title>Genome Resource of Sclerotinia nivalis Strain SnTB1, a Plant Pathogen Isolated from American Ginseng.</title>
        <authorList>
            <person name="Fan S."/>
        </authorList>
    </citation>
    <scope>NUCLEOTIDE SEQUENCE</scope>
    <source>
        <strain evidence="2">SnTB1</strain>
    </source>
</reference>
<dbReference type="EMBL" id="JAPEIS010000001">
    <property type="protein sequence ID" value="KAJ8070881.1"/>
    <property type="molecule type" value="Genomic_DNA"/>
</dbReference>
<accession>A0A9X0AXQ1</accession>
<feature type="region of interest" description="Disordered" evidence="1">
    <location>
        <begin position="516"/>
        <end position="585"/>
    </location>
</feature>